<dbReference type="AlphaFoldDB" id="A0A0A9DZH6"/>
<proteinExistence type="predicted"/>
<protein>
    <submittedName>
        <fullName evidence="2">Uncharacterized protein</fullName>
    </submittedName>
</protein>
<reference evidence="2" key="2">
    <citation type="journal article" date="2015" name="Data Brief">
        <title>Shoot transcriptome of the giant reed, Arundo donax.</title>
        <authorList>
            <person name="Barrero R.A."/>
            <person name="Guerrero F.D."/>
            <person name="Moolhuijzen P."/>
            <person name="Goolsby J.A."/>
            <person name="Tidwell J."/>
            <person name="Bellgard S.E."/>
            <person name="Bellgard M.I."/>
        </authorList>
    </citation>
    <scope>NUCLEOTIDE SEQUENCE</scope>
    <source>
        <tissue evidence="2">Shoot tissue taken approximately 20 cm above the soil surface</tissue>
    </source>
</reference>
<evidence type="ECO:0000313" key="2">
    <source>
        <dbReference type="EMBL" id="JAD93984.1"/>
    </source>
</evidence>
<feature type="compositionally biased region" description="Basic and acidic residues" evidence="1">
    <location>
        <begin position="76"/>
        <end position="97"/>
    </location>
</feature>
<sequence length="97" mass="10442">MFSKPRKKAVCTSIGIVDAASSSMSLSLSFPIITSIGSTPHGLALQQSKRSTGNSPGCSTRKLHDCHCKNLGTDRNQPRDRADRRSRGAELDRSAAR</sequence>
<feature type="compositionally biased region" description="Polar residues" evidence="1">
    <location>
        <begin position="45"/>
        <end position="58"/>
    </location>
</feature>
<organism evidence="2">
    <name type="scientific">Arundo donax</name>
    <name type="common">Giant reed</name>
    <name type="synonym">Donax arundinaceus</name>
    <dbReference type="NCBI Taxonomy" id="35708"/>
    <lineage>
        <taxon>Eukaryota</taxon>
        <taxon>Viridiplantae</taxon>
        <taxon>Streptophyta</taxon>
        <taxon>Embryophyta</taxon>
        <taxon>Tracheophyta</taxon>
        <taxon>Spermatophyta</taxon>
        <taxon>Magnoliopsida</taxon>
        <taxon>Liliopsida</taxon>
        <taxon>Poales</taxon>
        <taxon>Poaceae</taxon>
        <taxon>PACMAD clade</taxon>
        <taxon>Arundinoideae</taxon>
        <taxon>Arundineae</taxon>
        <taxon>Arundo</taxon>
    </lineage>
</organism>
<feature type="region of interest" description="Disordered" evidence="1">
    <location>
        <begin position="45"/>
        <end position="97"/>
    </location>
</feature>
<name>A0A0A9DZH6_ARUDO</name>
<dbReference type="EMBL" id="GBRH01203911">
    <property type="protein sequence ID" value="JAD93984.1"/>
    <property type="molecule type" value="Transcribed_RNA"/>
</dbReference>
<accession>A0A0A9DZH6</accession>
<evidence type="ECO:0000256" key="1">
    <source>
        <dbReference type="SAM" id="MobiDB-lite"/>
    </source>
</evidence>
<reference evidence="2" key="1">
    <citation type="submission" date="2014-09" db="EMBL/GenBank/DDBJ databases">
        <authorList>
            <person name="Magalhaes I.L.F."/>
            <person name="Oliveira U."/>
            <person name="Santos F.R."/>
            <person name="Vidigal T.H.D.A."/>
            <person name="Brescovit A.D."/>
            <person name="Santos A.J."/>
        </authorList>
    </citation>
    <scope>NUCLEOTIDE SEQUENCE</scope>
    <source>
        <tissue evidence="2">Shoot tissue taken approximately 20 cm above the soil surface</tissue>
    </source>
</reference>